<evidence type="ECO:0000313" key="2">
    <source>
        <dbReference type="EMBL" id="EHJ59604.1"/>
    </source>
</evidence>
<proteinExistence type="inferred from homology"/>
<dbReference type="InterPro" id="IPR036291">
    <property type="entry name" value="NAD(P)-bd_dom_sf"/>
</dbReference>
<comment type="caution">
    <text evidence="2">The sequence shown here is derived from an EMBL/GenBank/DDBJ whole genome shotgun (WGS) entry which is preliminary data.</text>
</comment>
<organism evidence="2 3">
    <name type="scientific">Novosphingobium pentaromativorans US6-1</name>
    <dbReference type="NCBI Taxonomy" id="1088721"/>
    <lineage>
        <taxon>Bacteria</taxon>
        <taxon>Pseudomonadati</taxon>
        <taxon>Pseudomonadota</taxon>
        <taxon>Alphaproteobacteria</taxon>
        <taxon>Sphingomonadales</taxon>
        <taxon>Sphingomonadaceae</taxon>
        <taxon>Novosphingobium</taxon>
    </lineage>
</organism>
<gene>
    <name evidence="2" type="ORF">NSU_3487</name>
</gene>
<dbReference type="RefSeq" id="WP_007014395.1">
    <property type="nucleotide sequence ID" value="NZ_AGFM01000055.1"/>
</dbReference>
<comment type="similarity">
    <text evidence="1">Belongs to the short-chain dehydrogenases/reductases (SDR) family.</text>
</comment>
<dbReference type="PRINTS" id="PR00080">
    <property type="entry name" value="SDRFAMILY"/>
</dbReference>
<dbReference type="Gene3D" id="3.40.50.720">
    <property type="entry name" value="NAD(P)-binding Rossmann-like Domain"/>
    <property type="match status" value="1"/>
</dbReference>
<keyword evidence="3" id="KW-1185">Reference proteome</keyword>
<dbReference type="PATRIC" id="fig|1088721.3.peg.3441"/>
<dbReference type="EMBL" id="AGFM01000055">
    <property type="protein sequence ID" value="EHJ59604.1"/>
    <property type="molecule type" value="Genomic_DNA"/>
</dbReference>
<sequence length="258" mass="26797">MTQSKACFPPNLLAGRTALVTGAGRGNGRAIADALGRAGAKVVLTDVDGTAAENSAASMRDDGICAWGMALDVTSSEACCVVAAQVEREVGDIGILVNNAGIIIREPSDAPQGDANFRRTIDVNLNGTFHMTMACLPSLKRTRGAIVNIASLTSFIGHTASGYAPSKGAVQQLTRSHALEFGQWGIRVNAVAPGVIITDMTAQTQANTETSKRLLERIPLNRLGEPAEIAAPVVFLVSDLASYVNGATLLVDGGFMTS</sequence>
<dbReference type="OrthoDB" id="5457012at2"/>
<protein>
    <submittedName>
        <fullName evidence="2">Putative 3-oxoacyl-(Acyl-carrier-protein) reductase</fullName>
    </submittedName>
</protein>
<dbReference type="FunFam" id="3.40.50.720:FF:000084">
    <property type="entry name" value="Short-chain dehydrogenase reductase"/>
    <property type="match status" value="1"/>
</dbReference>
<dbReference type="Pfam" id="PF13561">
    <property type="entry name" value="adh_short_C2"/>
    <property type="match status" value="1"/>
</dbReference>
<accession>G6EGF3</accession>
<name>G6EGF3_9SPHN</name>
<dbReference type="PANTHER" id="PTHR42760">
    <property type="entry name" value="SHORT-CHAIN DEHYDROGENASES/REDUCTASES FAMILY MEMBER"/>
    <property type="match status" value="1"/>
</dbReference>
<dbReference type="Proteomes" id="UP000004030">
    <property type="component" value="Unassembled WGS sequence"/>
</dbReference>
<dbReference type="PANTHER" id="PTHR42760:SF135">
    <property type="entry name" value="BLL7886 PROTEIN"/>
    <property type="match status" value="1"/>
</dbReference>
<dbReference type="GO" id="GO:0016616">
    <property type="term" value="F:oxidoreductase activity, acting on the CH-OH group of donors, NAD or NADP as acceptor"/>
    <property type="evidence" value="ECO:0007669"/>
    <property type="project" value="TreeGrafter"/>
</dbReference>
<dbReference type="InterPro" id="IPR002347">
    <property type="entry name" value="SDR_fam"/>
</dbReference>
<dbReference type="eggNOG" id="COG1028">
    <property type="taxonomic scope" value="Bacteria"/>
</dbReference>
<evidence type="ECO:0000256" key="1">
    <source>
        <dbReference type="ARBA" id="ARBA00006484"/>
    </source>
</evidence>
<evidence type="ECO:0000313" key="3">
    <source>
        <dbReference type="Proteomes" id="UP000004030"/>
    </source>
</evidence>
<dbReference type="SUPFAM" id="SSF51735">
    <property type="entry name" value="NAD(P)-binding Rossmann-fold domains"/>
    <property type="match status" value="1"/>
</dbReference>
<dbReference type="GO" id="GO:0030497">
    <property type="term" value="P:fatty acid elongation"/>
    <property type="evidence" value="ECO:0007669"/>
    <property type="project" value="TreeGrafter"/>
</dbReference>
<dbReference type="PRINTS" id="PR00081">
    <property type="entry name" value="GDHRDH"/>
</dbReference>
<dbReference type="AlphaFoldDB" id="G6EGF3"/>
<reference evidence="2 3" key="1">
    <citation type="journal article" date="2012" name="J. Bacteriol.">
        <title>Genome sequence of benzo(a)pyrene-degrading bacterium Novosphingobium pentaromativorans US6-1.</title>
        <authorList>
            <person name="Luo Y.R."/>
            <person name="Kang S.G."/>
            <person name="Kim S.J."/>
            <person name="Kim M.R."/>
            <person name="Li N."/>
            <person name="Lee J.H."/>
            <person name="Kwon K.K."/>
        </authorList>
    </citation>
    <scope>NUCLEOTIDE SEQUENCE [LARGE SCALE GENOMIC DNA]</scope>
    <source>
        <strain evidence="2 3">US6-1</strain>
    </source>
</reference>
<dbReference type="KEGG" id="npn:JI59_21570"/>